<dbReference type="Pfam" id="PF06097">
    <property type="entry name" value="DUF945"/>
    <property type="match status" value="1"/>
</dbReference>
<dbReference type="RefSeq" id="WP_070244910.1">
    <property type="nucleotide sequence ID" value="NZ_CP016043.1"/>
</dbReference>
<reference evidence="1 2" key="1">
    <citation type="submission" date="2016-06" db="EMBL/GenBank/DDBJ databases">
        <title>Complete genome sequence of Edwardsiella hoshinae ATCC 35051.</title>
        <authorList>
            <person name="Reichley S.R."/>
            <person name="Waldbieser G.C."/>
            <person name="Lawrence M.L."/>
            <person name="Griffin M.J."/>
        </authorList>
    </citation>
    <scope>NUCLEOTIDE SEQUENCE [LARGE SCALE GENOMIC DNA]</scope>
    <source>
        <strain evidence="1 2">ATCC 35051</strain>
    </source>
</reference>
<sequence length="492" mass="52419">MKKSAVAVAIIAVLAASWSGASWYTGKLIEQRMDSEVARLNTQLAQQLPQAGLKVSYQNYQRGLFTSRMQVVIQADTNHKSAAWLPAGQPLMLDETINHGPFPLADFSLLPRMAVIHSQLANTPAVAALFKDSQGQSPFTANTRLAYNGDSRNQISLAPLTIQQGATKVTFAGAQIQADFAADLSRIDLNGDLKGITLSAPNGEQPETLVLEGVTFGSHSKLGKFAINVGEQQITAKRLSLTGGDKESVVLDDIALHTRLTEDARTLNAKADYTLGAVQINGKAFGSGGLTLHLNGFDGKAVQAFSTQYQRFLTQQLASGNSSDSPAYQQQLAALMDTALPTLLNGDPQISIQPLSWKNDAGSSQFTLDMMLGAPQTAPADATLPPLLQMIRSLDLSLAISMPMATQLATQAAELEGYPADQAQKLASQQVQGVSAMGQMFKLTTQQEQNIVSKLHYAAGQITLNGKQMSLAQFAGLFGLFDGIGGETPAEQ</sequence>
<keyword evidence="2" id="KW-1185">Reference proteome</keyword>
<dbReference type="EMBL" id="CP016043">
    <property type="protein sequence ID" value="AOV96935.1"/>
    <property type="molecule type" value="Genomic_DNA"/>
</dbReference>
<dbReference type="InterPro" id="IPR010352">
    <property type="entry name" value="DUF945"/>
</dbReference>
<organism evidence="1 2">
    <name type="scientific">Edwardsiella hoshinae</name>
    <dbReference type="NCBI Taxonomy" id="93378"/>
    <lineage>
        <taxon>Bacteria</taxon>
        <taxon>Pseudomonadati</taxon>
        <taxon>Pseudomonadota</taxon>
        <taxon>Gammaproteobacteria</taxon>
        <taxon>Enterobacterales</taxon>
        <taxon>Hafniaceae</taxon>
        <taxon>Edwardsiella</taxon>
    </lineage>
</organism>
<dbReference type="Proteomes" id="UP000175893">
    <property type="component" value="Chromosome"/>
</dbReference>
<name>A0ABM6EIP7_9GAMM</name>
<evidence type="ECO:0000313" key="1">
    <source>
        <dbReference type="EMBL" id="AOV96935.1"/>
    </source>
</evidence>
<evidence type="ECO:0000313" key="2">
    <source>
        <dbReference type="Proteomes" id="UP000175893"/>
    </source>
</evidence>
<protein>
    <submittedName>
        <fullName evidence="1">GTP-binding protein</fullName>
    </submittedName>
</protein>
<proteinExistence type="predicted"/>
<accession>A0ABM6EIP7</accession>
<gene>
    <name evidence="1" type="ORF">A9798_08155</name>
</gene>